<dbReference type="GO" id="GO:0008930">
    <property type="term" value="F:methylthioadenosine nucleosidase activity"/>
    <property type="evidence" value="ECO:0007669"/>
    <property type="project" value="TreeGrafter"/>
</dbReference>
<feature type="domain" description="Nucleoside phosphorylase" evidence="1">
    <location>
        <begin position="26"/>
        <end position="251"/>
    </location>
</feature>
<dbReference type="CDD" id="cd09008">
    <property type="entry name" value="MTAN"/>
    <property type="match status" value="1"/>
</dbReference>
<name>A0A3A8EPS2_9GAMM</name>
<gene>
    <name evidence="2" type="ORF">D7V21_00900</name>
</gene>
<dbReference type="Pfam" id="PF01048">
    <property type="entry name" value="PNP_UDP_1"/>
    <property type="match status" value="1"/>
</dbReference>
<protein>
    <submittedName>
        <fullName evidence="2">5'-methylthioadenosine nucleosidase</fullName>
    </submittedName>
</protein>
<comment type="caution">
    <text evidence="2">The sequence shown here is derived from an EMBL/GenBank/DDBJ whole genome shotgun (WGS) entry which is preliminary data.</text>
</comment>
<keyword evidence="3" id="KW-1185">Reference proteome</keyword>
<dbReference type="InterPro" id="IPR000845">
    <property type="entry name" value="Nucleoside_phosphorylase_d"/>
</dbReference>
<dbReference type="GO" id="GO:0005829">
    <property type="term" value="C:cytosol"/>
    <property type="evidence" value="ECO:0007669"/>
    <property type="project" value="TreeGrafter"/>
</dbReference>
<sequence length="272" mass="30152">MRYIITKLRNKGSCVMNKNNQRQLAPIIIQGALPVESERMASKLDDVLIETIGGWKFWKGTYHGYPMIISKTRMGMSNSAAATAIAILRYHPIAIINQGTSGGHDPQLNVYDIILGKYAINIGAFKTPSKCIEAGSNSLEWVEAFDVLPEDETDPEPIAIRRFEADSKLLAVAHRIQHLYTKGKVVEGTIGSADVWNSELDRIHFFYKHYATSIEEMEAASVAQIASQFNIPFMGIRVVSNNITNGGTYDAGTGEACQDFVLEVAEQYMSEQ</sequence>
<proteinExistence type="predicted"/>
<organism evidence="2 3">
    <name type="scientific">Acinetobacter guerrae</name>
    <dbReference type="NCBI Taxonomy" id="1843371"/>
    <lineage>
        <taxon>Bacteria</taxon>
        <taxon>Pseudomonadati</taxon>
        <taxon>Pseudomonadota</taxon>
        <taxon>Gammaproteobacteria</taxon>
        <taxon>Moraxellales</taxon>
        <taxon>Moraxellaceae</taxon>
        <taxon>Acinetobacter</taxon>
    </lineage>
</organism>
<evidence type="ECO:0000259" key="1">
    <source>
        <dbReference type="Pfam" id="PF01048"/>
    </source>
</evidence>
<evidence type="ECO:0000313" key="3">
    <source>
        <dbReference type="Proteomes" id="UP000269001"/>
    </source>
</evidence>
<dbReference type="PANTHER" id="PTHR46832">
    <property type="entry name" value="5'-METHYLTHIOADENOSINE/S-ADENOSYLHOMOCYSTEINE NUCLEOSIDASE"/>
    <property type="match status" value="1"/>
</dbReference>
<reference evidence="2 3" key="1">
    <citation type="submission" date="2018-09" db="EMBL/GenBank/DDBJ databases">
        <title>The draft genome of Acinetobacter spp. strains.</title>
        <authorList>
            <person name="Qin J."/>
            <person name="Feng Y."/>
            <person name="Zong Z."/>
        </authorList>
    </citation>
    <scope>NUCLEOTIDE SEQUENCE [LARGE SCALE GENOMIC DNA]</scope>
    <source>
        <strain evidence="2 3">WCHAc060096</strain>
    </source>
</reference>
<dbReference type="Gene3D" id="3.40.50.1580">
    <property type="entry name" value="Nucleoside phosphorylase domain"/>
    <property type="match status" value="1"/>
</dbReference>
<dbReference type="PANTHER" id="PTHR46832:SF1">
    <property type="entry name" value="5'-METHYLTHIOADENOSINE_S-ADENOSYLHOMOCYSTEINE NUCLEOSIDASE"/>
    <property type="match status" value="1"/>
</dbReference>
<dbReference type="GO" id="GO:0019284">
    <property type="term" value="P:L-methionine salvage from S-adenosylmethionine"/>
    <property type="evidence" value="ECO:0007669"/>
    <property type="project" value="TreeGrafter"/>
</dbReference>
<dbReference type="GO" id="GO:0008782">
    <property type="term" value="F:adenosylhomocysteine nucleosidase activity"/>
    <property type="evidence" value="ECO:0007669"/>
    <property type="project" value="TreeGrafter"/>
</dbReference>
<dbReference type="Proteomes" id="UP000269001">
    <property type="component" value="Unassembled WGS sequence"/>
</dbReference>
<dbReference type="EMBL" id="RAXU01000001">
    <property type="protein sequence ID" value="RKG36188.1"/>
    <property type="molecule type" value="Genomic_DNA"/>
</dbReference>
<dbReference type="AlphaFoldDB" id="A0A3A8EPS2"/>
<dbReference type="GO" id="GO:0009116">
    <property type="term" value="P:nucleoside metabolic process"/>
    <property type="evidence" value="ECO:0007669"/>
    <property type="project" value="InterPro"/>
</dbReference>
<dbReference type="InterPro" id="IPR035994">
    <property type="entry name" value="Nucleoside_phosphorylase_sf"/>
</dbReference>
<dbReference type="SUPFAM" id="SSF53167">
    <property type="entry name" value="Purine and uridine phosphorylases"/>
    <property type="match status" value="1"/>
</dbReference>
<evidence type="ECO:0000313" key="2">
    <source>
        <dbReference type="EMBL" id="RKG36188.1"/>
    </source>
</evidence>
<accession>A0A3A8EPS2</accession>